<comment type="caution">
    <text evidence="3">The sequence shown here is derived from an EMBL/GenBank/DDBJ whole genome shotgun (WGS) entry which is preliminary data.</text>
</comment>
<gene>
    <name evidence="3" type="ORF">AFE02nite_12480</name>
</gene>
<feature type="transmembrane region" description="Helical" evidence="2">
    <location>
        <begin position="262"/>
        <end position="282"/>
    </location>
</feature>
<feature type="transmembrane region" description="Helical" evidence="2">
    <location>
        <begin position="289"/>
        <end position="313"/>
    </location>
</feature>
<sequence>MAQATGSLVAIAVLGVAGVLLARRGLLPTGAVDGLKLLITRLSLPVLLFGAFVRLEPDGRNAALAAVVFALCAVMGGLGVLLTRVARLPRPETRLLFQGFEAGMLGYALFVALHSSEHLPAFAALDMGQVVYVFTVLMVQMSMLRDGAAGDRGAVGRPSFPWRDLAVNPVLWAIAAGLTIALVAPGAAAELSASDGLVAPFIDMVGGLTTPLVCLVIGASLADGVPRDRAVVVIVALRTAIGLGLGLAVALLLVPALGFSEWYARAAIVLFVLPAPFVIPVYHRRNAAFVGGVLTLSTAVSIAVIAVLAVLGVA</sequence>
<feature type="transmembrane region" description="Helical" evidence="2">
    <location>
        <begin position="95"/>
        <end position="115"/>
    </location>
</feature>
<feature type="transmembrane region" description="Helical" evidence="2">
    <location>
        <begin position="197"/>
        <end position="218"/>
    </location>
</feature>
<accession>A0A511YWD2</accession>
<feature type="transmembrane region" description="Helical" evidence="2">
    <location>
        <begin position="121"/>
        <end position="144"/>
    </location>
</feature>
<organism evidence="3 4">
    <name type="scientific">Actinotalea fermentans</name>
    <dbReference type="NCBI Taxonomy" id="43671"/>
    <lineage>
        <taxon>Bacteria</taxon>
        <taxon>Bacillati</taxon>
        <taxon>Actinomycetota</taxon>
        <taxon>Actinomycetes</taxon>
        <taxon>Micrococcales</taxon>
        <taxon>Cellulomonadaceae</taxon>
        <taxon>Actinotalea</taxon>
    </lineage>
</organism>
<reference evidence="3 4" key="1">
    <citation type="submission" date="2019-07" db="EMBL/GenBank/DDBJ databases">
        <title>Whole genome shotgun sequence of Actinotalea fermentans NBRC 105374.</title>
        <authorList>
            <person name="Hosoyama A."/>
            <person name="Uohara A."/>
            <person name="Ohji S."/>
            <person name="Ichikawa N."/>
        </authorList>
    </citation>
    <scope>NUCLEOTIDE SEQUENCE [LARGE SCALE GENOMIC DNA]</scope>
    <source>
        <strain evidence="3 4">NBRC 105374</strain>
    </source>
</reference>
<dbReference type="PANTHER" id="PTHR36838:SF3">
    <property type="entry name" value="TRANSPORTER AUXIN EFFLUX CARRIER EC FAMILY"/>
    <property type="match status" value="1"/>
</dbReference>
<dbReference type="EMBL" id="BJYK01000001">
    <property type="protein sequence ID" value="GEN79514.1"/>
    <property type="molecule type" value="Genomic_DNA"/>
</dbReference>
<keyword evidence="2" id="KW-1133">Transmembrane helix</keyword>
<dbReference type="OrthoDB" id="371211at2"/>
<feature type="transmembrane region" description="Helical" evidence="2">
    <location>
        <begin position="230"/>
        <end position="256"/>
    </location>
</feature>
<feature type="transmembrane region" description="Helical" evidence="2">
    <location>
        <begin position="6"/>
        <end position="26"/>
    </location>
</feature>
<keyword evidence="1" id="KW-0813">Transport</keyword>
<dbReference type="RefSeq" id="WP_034250030.1">
    <property type="nucleotide sequence ID" value="NZ_BJYK01000001.1"/>
</dbReference>
<feature type="transmembrane region" description="Helical" evidence="2">
    <location>
        <begin position="38"/>
        <end position="55"/>
    </location>
</feature>
<protein>
    <submittedName>
        <fullName evidence="3">Auxin efflux carrier</fullName>
    </submittedName>
</protein>
<dbReference type="Proteomes" id="UP000321484">
    <property type="component" value="Unassembled WGS sequence"/>
</dbReference>
<evidence type="ECO:0000256" key="1">
    <source>
        <dbReference type="ARBA" id="ARBA00022448"/>
    </source>
</evidence>
<dbReference type="AlphaFoldDB" id="A0A511YWD2"/>
<evidence type="ECO:0000256" key="2">
    <source>
        <dbReference type="SAM" id="Phobius"/>
    </source>
</evidence>
<dbReference type="PANTHER" id="PTHR36838">
    <property type="entry name" value="AUXIN EFFLUX CARRIER FAMILY PROTEIN"/>
    <property type="match status" value="1"/>
</dbReference>
<evidence type="ECO:0000313" key="3">
    <source>
        <dbReference type="EMBL" id="GEN79514.1"/>
    </source>
</evidence>
<name>A0A511YWD2_9CELL</name>
<keyword evidence="4" id="KW-1185">Reference proteome</keyword>
<feature type="transmembrane region" description="Helical" evidence="2">
    <location>
        <begin position="165"/>
        <end position="185"/>
    </location>
</feature>
<proteinExistence type="predicted"/>
<feature type="transmembrane region" description="Helical" evidence="2">
    <location>
        <begin position="61"/>
        <end position="83"/>
    </location>
</feature>
<evidence type="ECO:0000313" key="4">
    <source>
        <dbReference type="Proteomes" id="UP000321484"/>
    </source>
</evidence>
<keyword evidence="2" id="KW-0812">Transmembrane</keyword>
<keyword evidence="2" id="KW-0472">Membrane</keyword>